<feature type="coiled-coil region" evidence="1">
    <location>
        <begin position="229"/>
        <end position="310"/>
    </location>
</feature>
<feature type="coiled-coil region" evidence="1">
    <location>
        <begin position="159"/>
        <end position="200"/>
    </location>
</feature>
<dbReference type="InParanoid" id="A0A6J2UM63"/>
<dbReference type="PANTHER" id="PTHR48251:SF1">
    <property type="entry name" value="COILED-COIL DOMAIN-CONTAINING PROTEIN 160"/>
    <property type="match status" value="1"/>
</dbReference>
<dbReference type="GeneID" id="115805081"/>
<dbReference type="PANTHER" id="PTHR48251">
    <property type="entry name" value="COILED-COIL DOMAIN-CONTAINING PROTEIN 160"/>
    <property type="match status" value="1"/>
</dbReference>
<dbReference type="RefSeq" id="XP_030621425.1">
    <property type="nucleotide sequence ID" value="XM_030765565.1"/>
</dbReference>
<name>A0A6J2UM63_CHACN</name>
<protein>
    <submittedName>
        <fullName evidence="4">Coiled-coil domain-containing protein 160 homolog</fullName>
    </submittedName>
</protein>
<feature type="region of interest" description="Disordered" evidence="2">
    <location>
        <begin position="42"/>
        <end position="66"/>
    </location>
</feature>
<evidence type="ECO:0000256" key="1">
    <source>
        <dbReference type="SAM" id="Coils"/>
    </source>
</evidence>
<accession>A0A6J2UM63</accession>
<proteinExistence type="predicted"/>
<keyword evidence="3" id="KW-1185">Reference proteome</keyword>
<dbReference type="Proteomes" id="UP000504632">
    <property type="component" value="Chromosome 2"/>
</dbReference>
<evidence type="ECO:0000313" key="4">
    <source>
        <dbReference type="RefSeq" id="XP_030621425.1"/>
    </source>
</evidence>
<dbReference type="CTD" id="347475"/>
<feature type="region of interest" description="Disordered" evidence="2">
    <location>
        <begin position="106"/>
        <end position="132"/>
    </location>
</feature>
<keyword evidence="1" id="KW-0175">Coiled coil</keyword>
<evidence type="ECO:0000313" key="3">
    <source>
        <dbReference type="Proteomes" id="UP000504632"/>
    </source>
</evidence>
<sequence length="328" mass="38601">MTDESAEQESSKPDSSLDARHWVEKLFPPHFTLEDLMKDVGSRSAKTRTSAAEPCPTTERFSETAEYHGRLKKQEIYLAALRDFHQGEEQLKRKILREQISWEAKETGKQHPIDVTDENPADSPSPDCNEEFHRGETSIWNEWDISQFRKAMCEVERDRRRLKMQLRYTEEKLNKELEKRKQLQELLDERENQLTFSRKQAAQQALLVKTLQTESQTKAIQINMLATEAKEKATEAAKWRTSLRNLKEETQQIKQECSNLAWEVQRLQEQQKSEMKRQTEAVRLEHEAAMQRLQREVMQVRAELSAERASHARSRNALELLRKHFNSQ</sequence>
<gene>
    <name evidence="4" type="primary">ccdc160</name>
</gene>
<reference evidence="4" key="1">
    <citation type="submission" date="2025-08" db="UniProtKB">
        <authorList>
            <consortium name="RefSeq"/>
        </authorList>
    </citation>
    <scope>IDENTIFICATION</scope>
</reference>
<organism evidence="3 4">
    <name type="scientific">Chanos chanos</name>
    <name type="common">Milkfish</name>
    <name type="synonym">Mugil chanos</name>
    <dbReference type="NCBI Taxonomy" id="29144"/>
    <lineage>
        <taxon>Eukaryota</taxon>
        <taxon>Metazoa</taxon>
        <taxon>Chordata</taxon>
        <taxon>Craniata</taxon>
        <taxon>Vertebrata</taxon>
        <taxon>Euteleostomi</taxon>
        <taxon>Actinopterygii</taxon>
        <taxon>Neopterygii</taxon>
        <taxon>Teleostei</taxon>
        <taxon>Ostariophysi</taxon>
        <taxon>Gonorynchiformes</taxon>
        <taxon>Chanidae</taxon>
        <taxon>Chanos</taxon>
    </lineage>
</organism>
<evidence type="ECO:0000256" key="2">
    <source>
        <dbReference type="SAM" id="MobiDB-lite"/>
    </source>
</evidence>
<feature type="region of interest" description="Disordered" evidence="2">
    <location>
        <begin position="1"/>
        <end position="21"/>
    </location>
</feature>
<dbReference type="OrthoDB" id="5985715at2759"/>
<dbReference type="AlphaFoldDB" id="A0A6J2UM63"/>
<feature type="compositionally biased region" description="Basic and acidic residues" evidence="2">
    <location>
        <begin position="9"/>
        <end position="21"/>
    </location>
</feature>